<accession>A0A0G0QLP0</accession>
<reference evidence="1 2" key="1">
    <citation type="journal article" date="2015" name="Nature">
        <title>rRNA introns, odd ribosomes, and small enigmatic genomes across a large radiation of phyla.</title>
        <authorList>
            <person name="Brown C.T."/>
            <person name="Hug L.A."/>
            <person name="Thomas B.C."/>
            <person name="Sharon I."/>
            <person name="Castelle C.J."/>
            <person name="Singh A."/>
            <person name="Wilkins M.J."/>
            <person name="Williams K.H."/>
            <person name="Banfield J.F."/>
        </authorList>
    </citation>
    <scope>NUCLEOTIDE SEQUENCE [LARGE SCALE GENOMIC DNA]</scope>
</reference>
<name>A0A0G0QLP0_9BACT</name>
<evidence type="ECO:0000313" key="2">
    <source>
        <dbReference type="Proteomes" id="UP000034246"/>
    </source>
</evidence>
<dbReference type="Proteomes" id="UP000034246">
    <property type="component" value="Unassembled WGS sequence"/>
</dbReference>
<comment type="caution">
    <text evidence="1">The sequence shown here is derived from an EMBL/GenBank/DDBJ whole genome shotgun (WGS) entry which is preliminary data.</text>
</comment>
<organism evidence="1 2">
    <name type="scientific">Candidatus Woesebacteria bacterium GW2011_GWA1_39_21</name>
    <dbReference type="NCBI Taxonomy" id="1618550"/>
    <lineage>
        <taxon>Bacteria</taxon>
        <taxon>Candidatus Woeseibacteriota</taxon>
    </lineage>
</organism>
<sequence length="175" mass="20223">MCPAICPLIICQTMQDQKKVKVLWVDYSTQSELLKPMQQLKEIYFKDAEITFVDSDRQLYKFEIGKVLARFDVCIVHMSNIGIDGFLEAFRSEMPDTRVGVLTNEMLGWVAGDVMKKFSPDFLSNFDDDEFIKKQIEKGRVTSAEIQKRGKEVLLSTTNRPISEGKIVRSEREDW</sequence>
<protein>
    <submittedName>
        <fullName evidence="1">Uncharacterized protein</fullName>
    </submittedName>
</protein>
<evidence type="ECO:0000313" key="1">
    <source>
        <dbReference type="EMBL" id="KKR11310.1"/>
    </source>
</evidence>
<proteinExistence type="predicted"/>
<dbReference type="AlphaFoldDB" id="A0A0G0QLP0"/>
<dbReference type="EMBL" id="LBWP01000009">
    <property type="protein sequence ID" value="KKR11310.1"/>
    <property type="molecule type" value="Genomic_DNA"/>
</dbReference>
<gene>
    <name evidence="1" type="ORF">UT39_C0009G0070</name>
</gene>